<dbReference type="Ensembl" id="ENSSANT00000032193.1">
    <property type="protein sequence ID" value="ENSSANP00000030244.1"/>
    <property type="gene ID" value="ENSSANG00000015494.1"/>
</dbReference>
<evidence type="ECO:0008006" key="3">
    <source>
        <dbReference type="Google" id="ProtNLM"/>
    </source>
</evidence>
<dbReference type="SUPFAM" id="SSF48726">
    <property type="entry name" value="Immunoglobulin"/>
    <property type="match status" value="1"/>
</dbReference>
<dbReference type="InterPro" id="IPR036179">
    <property type="entry name" value="Ig-like_dom_sf"/>
</dbReference>
<name>A0A671MI13_9TELE</name>
<sequence length="167" mass="18841">MLVHNEVSVKTGEELKLDVLLSNADKVQHQSRRSTEWMKDWSRTDGVQSERMTIRDRNLIISNFTARDAGTYRVLDPDGEILITVTVTGERNSVDSFTKILNSEHKNLIKKNNKISALSLLFPSSCRLLEFVSCTDCVSAGSDSDCCHVTQASAQRQHRECPSGRKW</sequence>
<organism evidence="1 2">
    <name type="scientific">Sinocyclocheilus anshuiensis</name>
    <dbReference type="NCBI Taxonomy" id="1608454"/>
    <lineage>
        <taxon>Eukaryota</taxon>
        <taxon>Metazoa</taxon>
        <taxon>Chordata</taxon>
        <taxon>Craniata</taxon>
        <taxon>Vertebrata</taxon>
        <taxon>Euteleostomi</taxon>
        <taxon>Actinopterygii</taxon>
        <taxon>Neopterygii</taxon>
        <taxon>Teleostei</taxon>
        <taxon>Ostariophysi</taxon>
        <taxon>Cypriniformes</taxon>
        <taxon>Cyprinidae</taxon>
        <taxon>Cyprininae</taxon>
        <taxon>Sinocyclocheilus</taxon>
    </lineage>
</organism>
<dbReference type="InterPro" id="IPR013783">
    <property type="entry name" value="Ig-like_fold"/>
</dbReference>
<dbReference type="Gene3D" id="2.60.40.10">
    <property type="entry name" value="Immunoglobulins"/>
    <property type="match status" value="1"/>
</dbReference>
<dbReference type="AlphaFoldDB" id="A0A671MI13"/>
<evidence type="ECO:0000313" key="1">
    <source>
        <dbReference type="Ensembl" id="ENSSANP00000030244.1"/>
    </source>
</evidence>
<reference evidence="1" key="2">
    <citation type="submission" date="2025-09" db="UniProtKB">
        <authorList>
            <consortium name="Ensembl"/>
        </authorList>
    </citation>
    <scope>IDENTIFICATION</scope>
</reference>
<keyword evidence="2" id="KW-1185">Reference proteome</keyword>
<proteinExistence type="predicted"/>
<protein>
    <recommendedName>
        <fullName evidence="3">Immunoglobulin V-set domain-containing protein</fullName>
    </recommendedName>
</protein>
<accession>A0A671MI13</accession>
<dbReference type="Proteomes" id="UP000472260">
    <property type="component" value="Unassembled WGS sequence"/>
</dbReference>
<evidence type="ECO:0000313" key="2">
    <source>
        <dbReference type="Proteomes" id="UP000472260"/>
    </source>
</evidence>
<reference evidence="1" key="1">
    <citation type="submission" date="2025-08" db="UniProtKB">
        <authorList>
            <consortium name="Ensembl"/>
        </authorList>
    </citation>
    <scope>IDENTIFICATION</scope>
</reference>